<dbReference type="EMBL" id="MU866215">
    <property type="protein sequence ID" value="KAK4175904.1"/>
    <property type="molecule type" value="Genomic_DNA"/>
</dbReference>
<keyword evidence="2" id="KW-1185">Reference proteome</keyword>
<dbReference type="AlphaFoldDB" id="A0AAN6W5R0"/>
<reference evidence="1" key="2">
    <citation type="submission" date="2023-05" db="EMBL/GenBank/DDBJ databases">
        <authorList>
            <consortium name="Lawrence Berkeley National Laboratory"/>
            <person name="Steindorff A."/>
            <person name="Hensen N."/>
            <person name="Bonometti L."/>
            <person name="Westerberg I."/>
            <person name="Brannstrom I.O."/>
            <person name="Guillou S."/>
            <person name="Cros-Aarteil S."/>
            <person name="Calhoun S."/>
            <person name="Haridas S."/>
            <person name="Kuo A."/>
            <person name="Mondo S."/>
            <person name="Pangilinan J."/>
            <person name="Riley R."/>
            <person name="Labutti K."/>
            <person name="Andreopoulos B."/>
            <person name="Lipzen A."/>
            <person name="Chen C."/>
            <person name="Yanf M."/>
            <person name="Daum C."/>
            <person name="Ng V."/>
            <person name="Clum A."/>
            <person name="Ohm R."/>
            <person name="Martin F."/>
            <person name="Silar P."/>
            <person name="Natvig D."/>
            <person name="Lalanne C."/>
            <person name="Gautier V."/>
            <person name="Ament-Velasquez S.L."/>
            <person name="Kruys A."/>
            <person name="Hutchinson M.I."/>
            <person name="Powell A.J."/>
            <person name="Barry K."/>
            <person name="Miller A.N."/>
            <person name="Grigoriev I.V."/>
            <person name="Debuchy R."/>
            <person name="Gladieux P."/>
            <person name="Thoren M.H."/>
            <person name="Johannesson H."/>
        </authorList>
    </citation>
    <scope>NUCLEOTIDE SEQUENCE</scope>
    <source>
        <strain evidence="1">CBS 892.96</strain>
    </source>
</reference>
<dbReference type="Proteomes" id="UP001302321">
    <property type="component" value="Unassembled WGS sequence"/>
</dbReference>
<name>A0AAN6W5R0_9PEZI</name>
<accession>A0AAN6W5R0</accession>
<gene>
    <name evidence="1" type="ORF">QBC36DRAFT_291002</name>
</gene>
<organism evidence="1 2">
    <name type="scientific">Triangularia setosa</name>
    <dbReference type="NCBI Taxonomy" id="2587417"/>
    <lineage>
        <taxon>Eukaryota</taxon>
        <taxon>Fungi</taxon>
        <taxon>Dikarya</taxon>
        <taxon>Ascomycota</taxon>
        <taxon>Pezizomycotina</taxon>
        <taxon>Sordariomycetes</taxon>
        <taxon>Sordariomycetidae</taxon>
        <taxon>Sordariales</taxon>
        <taxon>Podosporaceae</taxon>
        <taxon>Triangularia</taxon>
    </lineage>
</organism>
<evidence type="ECO:0000313" key="2">
    <source>
        <dbReference type="Proteomes" id="UP001302321"/>
    </source>
</evidence>
<protein>
    <submittedName>
        <fullName evidence="1">Uncharacterized protein</fullName>
    </submittedName>
</protein>
<evidence type="ECO:0000313" key="1">
    <source>
        <dbReference type="EMBL" id="KAK4175904.1"/>
    </source>
</evidence>
<proteinExistence type="predicted"/>
<comment type="caution">
    <text evidence="1">The sequence shown here is derived from an EMBL/GenBank/DDBJ whole genome shotgun (WGS) entry which is preliminary data.</text>
</comment>
<reference evidence="1" key="1">
    <citation type="journal article" date="2023" name="Mol. Phylogenet. Evol.">
        <title>Genome-scale phylogeny and comparative genomics of the fungal order Sordariales.</title>
        <authorList>
            <person name="Hensen N."/>
            <person name="Bonometti L."/>
            <person name="Westerberg I."/>
            <person name="Brannstrom I.O."/>
            <person name="Guillou S."/>
            <person name="Cros-Aarteil S."/>
            <person name="Calhoun S."/>
            <person name="Haridas S."/>
            <person name="Kuo A."/>
            <person name="Mondo S."/>
            <person name="Pangilinan J."/>
            <person name="Riley R."/>
            <person name="LaButti K."/>
            <person name="Andreopoulos B."/>
            <person name="Lipzen A."/>
            <person name="Chen C."/>
            <person name="Yan M."/>
            <person name="Daum C."/>
            <person name="Ng V."/>
            <person name="Clum A."/>
            <person name="Steindorff A."/>
            <person name="Ohm R.A."/>
            <person name="Martin F."/>
            <person name="Silar P."/>
            <person name="Natvig D.O."/>
            <person name="Lalanne C."/>
            <person name="Gautier V."/>
            <person name="Ament-Velasquez S.L."/>
            <person name="Kruys A."/>
            <person name="Hutchinson M.I."/>
            <person name="Powell A.J."/>
            <person name="Barry K."/>
            <person name="Miller A.N."/>
            <person name="Grigoriev I.V."/>
            <person name="Debuchy R."/>
            <person name="Gladieux P."/>
            <person name="Hiltunen Thoren M."/>
            <person name="Johannesson H."/>
        </authorList>
    </citation>
    <scope>NUCLEOTIDE SEQUENCE</scope>
    <source>
        <strain evidence="1">CBS 892.96</strain>
    </source>
</reference>
<sequence>MSDSGGGHDAESGDNTIIIGIDFGTTFSGLAYTWSNNKTVVEVIGLYLLRLLNHTTQRIIETMGRAK</sequence>